<evidence type="ECO:0000313" key="3">
    <source>
        <dbReference type="EMBL" id="CAF1647894.1"/>
    </source>
</evidence>
<evidence type="ECO:0000313" key="4">
    <source>
        <dbReference type="EMBL" id="CAF2137478.1"/>
    </source>
</evidence>
<dbReference type="Proteomes" id="UP000663855">
    <property type="component" value="Unassembled WGS sequence"/>
</dbReference>
<organism evidence="4 7">
    <name type="scientific">Rotaria magnacalcarata</name>
    <dbReference type="NCBI Taxonomy" id="392030"/>
    <lineage>
        <taxon>Eukaryota</taxon>
        <taxon>Metazoa</taxon>
        <taxon>Spiralia</taxon>
        <taxon>Gnathifera</taxon>
        <taxon>Rotifera</taxon>
        <taxon>Eurotatoria</taxon>
        <taxon>Bdelloidea</taxon>
        <taxon>Philodinida</taxon>
        <taxon>Philodinidae</taxon>
        <taxon>Rotaria</taxon>
    </lineage>
</organism>
<feature type="transmembrane region" description="Helical" evidence="1">
    <location>
        <begin position="265"/>
        <end position="284"/>
    </location>
</feature>
<dbReference type="EMBL" id="CAJNOW010016136">
    <property type="protein sequence ID" value="CAF1647894.1"/>
    <property type="molecule type" value="Genomic_DNA"/>
</dbReference>
<gene>
    <name evidence="6" type="ORF">BYL167_LOCUS33058</name>
    <name evidence="2" type="ORF">CJN711_LOCUS28731</name>
    <name evidence="3" type="ORF">KQP761_LOCUS29361</name>
    <name evidence="4" type="ORF">MBJ925_LOCUS28863</name>
    <name evidence="5" type="ORF">SMN809_LOCUS15111</name>
</gene>
<dbReference type="EMBL" id="CAJNRE010015465">
    <property type="protein sequence ID" value="CAF2137478.1"/>
    <property type="molecule type" value="Genomic_DNA"/>
</dbReference>
<protein>
    <submittedName>
        <fullName evidence="4">Uncharacterized protein</fullName>
    </submittedName>
</protein>
<keyword evidence="1" id="KW-0812">Transmembrane</keyword>
<feature type="transmembrane region" description="Helical" evidence="1">
    <location>
        <begin position="290"/>
        <end position="308"/>
    </location>
</feature>
<evidence type="ECO:0000313" key="2">
    <source>
        <dbReference type="EMBL" id="CAF1526173.1"/>
    </source>
</evidence>
<dbReference type="Proteomes" id="UP000663834">
    <property type="component" value="Unassembled WGS sequence"/>
</dbReference>
<dbReference type="Proteomes" id="UP000676336">
    <property type="component" value="Unassembled WGS sequence"/>
</dbReference>
<comment type="caution">
    <text evidence="4">The sequence shown here is derived from an EMBL/GenBank/DDBJ whole genome shotgun (WGS) entry which is preliminary data.</text>
</comment>
<accession>A0A816WR35</accession>
<evidence type="ECO:0000313" key="6">
    <source>
        <dbReference type="EMBL" id="CAF4434935.1"/>
    </source>
</evidence>
<dbReference type="Proteomes" id="UP000681967">
    <property type="component" value="Unassembled WGS sequence"/>
</dbReference>
<evidence type="ECO:0000256" key="1">
    <source>
        <dbReference type="SAM" id="Phobius"/>
    </source>
</evidence>
<feature type="transmembrane region" description="Helical" evidence="1">
    <location>
        <begin position="6"/>
        <end position="23"/>
    </location>
</feature>
<feature type="transmembrane region" description="Helical" evidence="1">
    <location>
        <begin position="487"/>
        <end position="510"/>
    </location>
</feature>
<dbReference type="EMBL" id="CAJNOV010013563">
    <property type="protein sequence ID" value="CAF1526173.1"/>
    <property type="molecule type" value="Genomic_DNA"/>
</dbReference>
<sequence length="574" mass="67837">MALPLILLMYAIVGPFTVLKLYAKNLMYYAYENDILLKMPASIISLALGAQVCYRYHYQHTLVWLTSGLSIFLLNYWYIIPILLIYILPIINKSVKYWFKIVAFFSDKILRPQSTKLRQRLPSTWIFQSNQNLWPIESIHMMLKYGSIGPAIFCGYEIYSYLFFGISFNSCIAIIIIILVTTTLWHILEAIDRDLYPFIFAIIIQYYIAPIKSFLNIPITLLLTTFLFPLLNNLLTCNSVQHFIHNMTLLNFRAFFESNNYYKRFYCETVNLFVTFYLIYHVFMACLADNVSWILTIAMINFLFIYLYSNLTYLISFQPSMIMFLFSIIILSKSIVHKRIDDHFISTFFLLTMNLTFYFALIYPLLYHLLRRSTIKSCNSIGSKLQVFRETIDQKISQFIKTYFSITYIHEPTKCFILHLCNMLITICLLTMLPLDIFLRLILSSLSYLLIGRLLLTHGLESLRMLTSLCISIIVSVYVYARYNNYFLLPISTAVITFICTLVIIFPMIYRFVQLLFIHLPLVNYLDNLLQILFAFSWSYFDFVWLHVKTSFYEVKTQIELSRINIFRRPNQEE</sequence>
<feature type="transmembrane region" description="Helical" evidence="1">
    <location>
        <begin position="35"/>
        <end position="57"/>
    </location>
</feature>
<keyword evidence="1" id="KW-1133">Transmembrane helix</keyword>
<feature type="transmembrane region" description="Helical" evidence="1">
    <location>
        <begin position="463"/>
        <end position="481"/>
    </location>
</feature>
<feature type="transmembrane region" description="Helical" evidence="1">
    <location>
        <begin position="313"/>
        <end position="332"/>
    </location>
</feature>
<name>A0A816WR35_9BILA</name>
<feature type="transmembrane region" description="Helical" evidence="1">
    <location>
        <begin position="165"/>
        <end position="188"/>
    </location>
</feature>
<keyword evidence="1" id="KW-0472">Membrane</keyword>
<feature type="transmembrane region" description="Helical" evidence="1">
    <location>
        <begin position="69"/>
        <end position="91"/>
    </location>
</feature>
<evidence type="ECO:0000313" key="7">
    <source>
        <dbReference type="Proteomes" id="UP000663824"/>
    </source>
</evidence>
<reference evidence="4" key="1">
    <citation type="submission" date="2021-02" db="EMBL/GenBank/DDBJ databases">
        <authorList>
            <person name="Nowell W R."/>
        </authorList>
    </citation>
    <scope>NUCLEOTIDE SEQUENCE</scope>
</reference>
<proteinExistence type="predicted"/>
<feature type="transmembrane region" description="Helical" evidence="1">
    <location>
        <begin position="344"/>
        <end position="366"/>
    </location>
</feature>
<dbReference type="AlphaFoldDB" id="A0A816WR35"/>
<evidence type="ECO:0000313" key="5">
    <source>
        <dbReference type="EMBL" id="CAF4059625.1"/>
    </source>
</evidence>
<feature type="transmembrane region" description="Helical" evidence="1">
    <location>
        <begin position="195"/>
        <end position="215"/>
    </location>
</feature>
<feature type="transmembrane region" description="Helical" evidence="1">
    <location>
        <begin position="522"/>
        <end position="541"/>
    </location>
</feature>
<dbReference type="EMBL" id="CAJOBH010063119">
    <property type="protein sequence ID" value="CAF4434935.1"/>
    <property type="molecule type" value="Genomic_DNA"/>
</dbReference>
<dbReference type="Proteomes" id="UP000663824">
    <property type="component" value="Unassembled WGS sequence"/>
</dbReference>
<dbReference type="OrthoDB" id="10034493at2759"/>
<feature type="transmembrane region" description="Helical" evidence="1">
    <location>
        <begin position="415"/>
        <end position="432"/>
    </location>
</feature>
<dbReference type="EMBL" id="CAJOBI010006406">
    <property type="protein sequence ID" value="CAF4059625.1"/>
    <property type="molecule type" value="Genomic_DNA"/>
</dbReference>